<sequence length="140" mass="14321">MQEILRAASGFPAVLFTSALVVAVGFWLLVLVGALAADDFDADLDLGPAGLGAVPVSVALSTGVVVGWLSTVTGSVLIDHLGLARLPHAAADLGLLVGSLPLAWCATRALTWPATRLSARRGDRRAAADRPARGVMDRAG</sequence>
<evidence type="ECO:0000256" key="1">
    <source>
        <dbReference type="SAM" id="Phobius"/>
    </source>
</evidence>
<evidence type="ECO:0000313" key="2">
    <source>
        <dbReference type="EMBL" id="APY89881.1"/>
    </source>
</evidence>
<evidence type="ECO:0000313" key="3">
    <source>
        <dbReference type="Proteomes" id="UP000187191"/>
    </source>
</evidence>
<proteinExistence type="predicted"/>
<keyword evidence="1" id="KW-1133">Transmembrane helix</keyword>
<dbReference type="RefSeq" id="WP_076687631.1">
    <property type="nucleotide sequence ID" value="NZ_CP015588.1"/>
</dbReference>
<dbReference type="EMBL" id="CP015588">
    <property type="protein sequence ID" value="APY89881.1"/>
    <property type="molecule type" value="Genomic_DNA"/>
</dbReference>
<keyword evidence="3" id="KW-1185">Reference proteome</keyword>
<reference evidence="2 3" key="1">
    <citation type="submission" date="2016-05" db="EMBL/GenBank/DDBJ databases">
        <authorList>
            <person name="Gu J."/>
        </authorList>
    </citation>
    <scope>NUCLEOTIDE SEQUENCE [LARGE SCALE GENOMIC DNA]</scope>
    <source>
        <strain evidence="2 3">ACCC40021</strain>
    </source>
</reference>
<keyword evidence="1" id="KW-0472">Membrane</keyword>
<feature type="transmembrane region" description="Helical" evidence="1">
    <location>
        <begin position="12"/>
        <end position="36"/>
    </location>
</feature>
<name>A0ABN4VQP3_9ACTN</name>
<accession>A0ABN4VQP3</accession>
<organism evidence="2 3">
    <name type="scientific">Streptomyces alfalfae</name>
    <dbReference type="NCBI Taxonomy" id="1642299"/>
    <lineage>
        <taxon>Bacteria</taxon>
        <taxon>Bacillati</taxon>
        <taxon>Actinomycetota</taxon>
        <taxon>Actinomycetes</taxon>
        <taxon>Kitasatosporales</taxon>
        <taxon>Streptomycetaceae</taxon>
        <taxon>Streptomyces</taxon>
    </lineage>
</organism>
<gene>
    <name evidence="2" type="ORF">A7J05_33130</name>
</gene>
<keyword evidence="1" id="KW-0812">Transmembrane</keyword>
<protein>
    <submittedName>
        <fullName evidence="2">Uncharacterized protein</fullName>
    </submittedName>
</protein>
<feature type="transmembrane region" description="Helical" evidence="1">
    <location>
        <begin position="56"/>
        <end position="78"/>
    </location>
</feature>
<dbReference type="Proteomes" id="UP000187191">
    <property type="component" value="Chromosome"/>
</dbReference>